<dbReference type="AlphaFoldDB" id="A0AAF5RT08"/>
<reference evidence="1" key="1">
    <citation type="submission" date="2015-03" db="EMBL/GenBank/DDBJ databases">
        <title>Wuchereria bancrofti Genome Sequencing Papua New Guinea Strain.</title>
        <authorList>
            <person name="Small S.T."/>
            <person name="Serre D."/>
            <person name="Zimmerman P.A."/>
        </authorList>
    </citation>
    <scope>NUCLEOTIDE SEQUENCE [LARGE SCALE GENOMIC DNA]</scope>
    <source>
        <strain evidence="1">pt0022</strain>
    </source>
</reference>
<protein>
    <submittedName>
        <fullName evidence="2">Uncharacterized protein</fullName>
    </submittedName>
</protein>
<dbReference type="WBParaSite" id="mrna-Wban_00264">
    <property type="protein sequence ID" value="mrna-Wban_00264"/>
    <property type="gene ID" value="Wban_00264"/>
</dbReference>
<proteinExistence type="predicted"/>
<reference evidence="2" key="3">
    <citation type="submission" date="2024-02" db="UniProtKB">
        <authorList>
            <consortium name="WormBaseParasite"/>
        </authorList>
    </citation>
    <scope>IDENTIFICATION</scope>
    <source>
        <strain evidence="2">pt0022</strain>
    </source>
</reference>
<sequence length="43" mass="5031">MDEDMIGKMQYHEHPFHSHHLMVPISCFISSAGYLRQSQVNMP</sequence>
<evidence type="ECO:0000313" key="1">
    <source>
        <dbReference type="Proteomes" id="UP000093561"/>
    </source>
</evidence>
<name>A0AAF5RT08_WUCBA</name>
<evidence type="ECO:0000313" key="2">
    <source>
        <dbReference type="WBParaSite" id="mrna-Wban_00264"/>
    </source>
</evidence>
<reference evidence="1" key="2">
    <citation type="journal article" date="2016" name="Mol. Ecol.">
        <title>Population genomics of the filarial nematode parasite Wuchereria bancrofti from mosquitoes.</title>
        <authorList>
            <person name="Small S.T."/>
            <person name="Reimer L.J."/>
            <person name="Tisch D.J."/>
            <person name="King C.L."/>
            <person name="Christensen B.M."/>
            <person name="Siba P.M."/>
            <person name="Kazura J.W."/>
            <person name="Serre D."/>
            <person name="Zimmerman P.A."/>
        </authorList>
    </citation>
    <scope>NUCLEOTIDE SEQUENCE</scope>
    <source>
        <strain evidence="1">pt0022</strain>
    </source>
</reference>
<organism evidence="1 2">
    <name type="scientific">Wuchereria bancrofti</name>
    <dbReference type="NCBI Taxonomy" id="6293"/>
    <lineage>
        <taxon>Eukaryota</taxon>
        <taxon>Metazoa</taxon>
        <taxon>Ecdysozoa</taxon>
        <taxon>Nematoda</taxon>
        <taxon>Chromadorea</taxon>
        <taxon>Rhabditida</taxon>
        <taxon>Spirurina</taxon>
        <taxon>Spiruromorpha</taxon>
        <taxon>Filarioidea</taxon>
        <taxon>Onchocercidae</taxon>
        <taxon>Wuchereria</taxon>
    </lineage>
</organism>
<dbReference type="Proteomes" id="UP000093561">
    <property type="component" value="Unassembled WGS sequence"/>
</dbReference>
<accession>A0AAF5RT08</accession>